<dbReference type="GO" id="GO:0005886">
    <property type="term" value="C:plasma membrane"/>
    <property type="evidence" value="ECO:0007669"/>
    <property type="project" value="UniProtKB-SubCell"/>
</dbReference>
<dbReference type="CDD" id="cd10433">
    <property type="entry name" value="YccA_like"/>
    <property type="match status" value="1"/>
</dbReference>
<feature type="transmembrane region" description="Helical" evidence="6">
    <location>
        <begin position="52"/>
        <end position="73"/>
    </location>
</feature>
<dbReference type="InterPro" id="IPR006214">
    <property type="entry name" value="Bax_inhibitor_1-related"/>
</dbReference>
<keyword evidence="2" id="KW-1003">Cell membrane</keyword>
<evidence type="ECO:0000313" key="8">
    <source>
        <dbReference type="Proteomes" id="UP000011021"/>
    </source>
</evidence>
<evidence type="ECO:0000256" key="5">
    <source>
        <dbReference type="ARBA" id="ARBA00023136"/>
    </source>
</evidence>
<evidence type="ECO:0000256" key="2">
    <source>
        <dbReference type="ARBA" id="ARBA00022475"/>
    </source>
</evidence>
<dbReference type="PANTHER" id="PTHR23291:SF115">
    <property type="entry name" value="MODULATOR OF FTSH PROTEASE YCCA"/>
    <property type="match status" value="1"/>
</dbReference>
<keyword evidence="5 6" id="KW-0472">Membrane</keyword>
<accession>E7RVQ1</accession>
<feature type="transmembrane region" description="Helical" evidence="6">
    <location>
        <begin position="202"/>
        <end position="226"/>
    </location>
</feature>
<dbReference type="Proteomes" id="UP000011021">
    <property type="component" value="Unassembled WGS sequence"/>
</dbReference>
<dbReference type="Pfam" id="PF01027">
    <property type="entry name" value="Bax1-I"/>
    <property type="match status" value="1"/>
</dbReference>
<comment type="caution">
    <text evidence="7">The sequence shown here is derived from an EMBL/GenBank/DDBJ whole genome shotgun (WGS) entry which is preliminary data.</text>
</comment>
<keyword evidence="3 6" id="KW-0812">Transmembrane</keyword>
<sequence length="231" mass="24936">MAIDQISPQYQNTAVGTETRNRVLRNTYGLLALSMIPTVIGAWIGVATRFTFFAGSPAISFIAFLAIAWGFMFGISRYRNSSAGILLLLGFTFFMGLMLSRLLGFVLGMSNGASLVMMAFGSTAVIFGAMATIATVSKRDFSGMGRWLFVGMIVILLAAFANIFLQIPALMLTISLLATVVFSLFILFDLNRVVTGGETNYVMATLSVYINLYNVFSNLLALFGIAGGNND</sequence>
<dbReference type="HOGENOM" id="CLU_058671_2_1_4"/>
<feature type="transmembrane region" description="Helical" evidence="6">
    <location>
        <begin position="147"/>
        <end position="165"/>
    </location>
</feature>
<feature type="transmembrane region" description="Helical" evidence="6">
    <location>
        <begin position="28"/>
        <end position="46"/>
    </location>
</feature>
<dbReference type="AlphaFoldDB" id="E7RVQ1"/>
<dbReference type="RefSeq" id="WP_005673052.1">
    <property type="nucleotide sequence ID" value="NZ_CP146288.1"/>
</dbReference>
<dbReference type="STRING" id="887898.HMPREF0551_0872"/>
<comment type="similarity">
    <text evidence="6">Belongs to the BI1 family.</text>
</comment>
<feature type="transmembrane region" description="Helical" evidence="6">
    <location>
        <begin position="113"/>
        <end position="135"/>
    </location>
</feature>
<evidence type="ECO:0008006" key="9">
    <source>
        <dbReference type="Google" id="ProtNLM"/>
    </source>
</evidence>
<evidence type="ECO:0000256" key="6">
    <source>
        <dbReference type="RuleBase" id="RU004379"/>
    </source>
</evidence>
<evidence type="ECO:0000256" key="3">
    <source>
        <dbReference type="ARBA" id="ARBA00022692"/>
    </source>
</evidence>
<feature type="transmembrane region" description="Helical" evidence="6">
    <location>
        <begin position="85"/>
        <end position="107"/>
    </location>
</feature>
<dbReference type="PANTHER" id="PTHR23291">
    <property type="entry name" value="BAX INHIBITOR-RELATED"/>
    <property type="match status" value="1"/>
</dbReference>
<dbReference type="EMBL" id="AEQP01000003">
    <property type="protein sequence ID" value="EFV95384.1"/>
    <property type="molecule type" value="Genomic_DNA"/>
</dbReference>
<name>E7RVQ1_9BURK</name>
<protein>
    <recommendedName>
        <fullName evidence="9">Inhibitor of apoptosis-promoting Bax1</fullName>
    </recommendedName>
</protein>
<keyword evidence="8" id="KW-1185">Reference proteome</keyword>
<organism evidence="7 8">
    <name type="scientific">Lautropia mirabilis ATCC 51599</name>
    <dbReference type="NCBI Taxonomy" id="887898"/>
    <lineage>
        <taxon>Bacteria</taxon>
        <taxon>Pseudomonadati</taxon>
        <taxon>Pseudomonadota</taxon>
        <taxon>Betaproteobacteria</taxon>
        <taxon>Burkholderiales</taxon>
        <taxon>Burkholderiaceae</taxon>
        <taxon>Lautropia</taxon>
    </lineage>
</organism>
<keyword evidence="4 6" id="KW-1133">Transmembrane helix</keyword>
<reference evidence="7 8" key="1">
    <citation type="submission" date="2010-12" db="EMBL/GenBank/DDBJ databases">
        <authorList>
            <person name="Muzny D."/>
            <person name="Qin X."/>
            <person name="Deng J."/>
            <person name="Jiang H."/>
            <person name="Liu Y."/>
            <person name="Qu J."/>
            <person name="Song X.-Z."/>
            <person name="Zhang L."/>
            <person name="Thornton R."/>
            <person name="Coyle M."/>
            <person name="Francisco L."/>
            <person name="Jackson L."/>
            <person name="Javaid M."/>
            <person name="Korchina V."/>
            <person name="Kovar C."/>
            <person name="Mata R."/>
            <person name="Mathew T."/>
            <person name="Ngo R."/>
            <person name="Nguyen L."/>
            <person name="Nguyen N."/>
            <person name="Okwuonu G."/>
            <person name="Ongeri F."/>
            <person name="Pham C."/>
            <person name="Simmons D."/>
            <person name="Wilczek-Boney K."/>
            <person name="Hale W."/>
            <person name="Jakkamsetti A."/>
            <person name="Pham P."/>
            <person name="Ruth R."/>
            <person name="San Lucas F."/>
            <person name="Warren J."/>
            <person name="Zhang J."/>
            <person name="Zhao Z."/>
            <person name="Zhou C."/>
            <person name="Zhu D."/>
            <person name="Lee S."/>
            <person name="Bess C."/>
            <person name="Blankenburg K."/>
            <person name="Forbes L."/>
            <person name="Fu Q."/>
            <person name="Gubbala S."/>
            <person name="Hirani K."/>
            <person name="Jayaseelan J.C."/>
            <person name="Lara F."/>
            <person name="Munidasa M."/>
            <person name="Palculict T."/>
            <person name="Patil S."/>
            <person name="Pu L.-L."/>
            <person name="Saada N."/>
            <person name="Tang L."/>
            <person name="Weissenberger G."/>
            <person name="Zhu Y."/>
            <person name="Hemphill L."/>
            <person name="Shang Y."/>
            <person name="Youmans B."/>
            <person name="Ayvaz T."/>
            <person name="Ross M."/>
            <person name="Santibanez J."/>
            <person name="Aqrawi P."/>
            <person name="Gross S."/>
            <person name="Joshi V."/>
            <person name="Fowler G."/>
            <person name="Nazareth L."/>
            <person name="Reid J."/>
            <person name="Worley K."/>
            <person name="Petrosino J."/>
            <person name="Highlander S."/>
            <person name="Gibbs R."/>
        </authorList>
    </citation>
    <scope>NUCLEOTIDE SEQUENCE [LARGE SCALE GENOMIC DNA]</scope>
    <source>
        <strain evidence="7 8">ATCC 51599</strain>
    </source>
</reference>
<evidence type="ECO:0000256" key="1">
    <source>
        <dbReference type="ARBA" id="ARBA00004651"/>
    </source>
</evidence>
<evidence type="ECO:0000313" key="7">
    <source>
        <dbReference type="EMBL" id="EFV95384.1"/>
    </source>
</evidence>
<evidence type="ECO:0000256" key="4">
    <source>
        <dbReference type="ARBA" id="ARBA00022989"/>
    </source>
</evidence>
<proteinExistence type="inferred from homology"/>
<dbReference type="eggNOG" id="COG0670">
    <property type="taxonomic scope" value="Bacteria"/>
</dbReference>
<feature type="transmembrane region" description="Helical" evidence="6">
    <location>
        <begin position="171"/>
        <end position="190"/>
    </location>
</feature>
<comment type="subcellular location">
    <subcellularLocation>
        <location evidence="1">Cell membrane</location>
        <topology evidence="1">Multi-pass membrane protein</topology>
    </subcellularLocation>
</comment>
<gene>
    <name evidence="7" type="ORF">HMPREF0551_0872</name>
</gene>